<name>A0A6J6D0Q6_9ZZZZ</name>
<dbReference type="Pfam" id="PF13196">
    <property type="entry name" value="DUF4012"/>
    <property type="match status" value="1"/>
</dbReference>
<dbReference type="InterPro" id="IPR025101">
    <property type="entry name" value="DUF4012"/>
</dbReference>
<feature type="transmembrane region" description="Helical" evidence="1">
    <location>
        <begin position="20"/>
        <end position="39"/>
    </location>
</feature>
<proteinExistence type="predicted"/>
<keyword evidence="1" id="KW-0472">Membrane</keyword>
<feature type="transmembrane region" description="Helical" evidence="1">
    <location>
        <begin position="129"/>
        <end position="149"/>
    </location>
</feature>
<dbReference type="EMBL" id="CAEZSF010000260">
    <property type="protein sequence ID" value="CAB4555448.1"/>
    <property type="molecule type" value="Genomic_DNA"/>
</dbReference>
<gene>
    <name evidence="2" type="ORF">UFOPK1358_01886</name>
</gene>
<protein>
    <submittedName>
        <fullName evidence="2">Unannotated protein</fullName>
    </submittedName>
</protein>
<reference evidence="2" key="1">
    <citation type="submission" date="2020-05" db="EMBL/GenBank/DDBJ databases">
        <authorList>
            <person name="Chiriac C."/>
            <person name="Salcher M."/>
            <person name="Ghai R."/>
            <person name="Kavagutti S V."/>
        </authorList>
    </citation>
    <scope>NUCLEOTIDE SEQUENCE</scope>
</reference>
<feature type="transmembrane region" description="Helical" evidence="1">
    <location>
        <begin position="46"/>
        <end position="64"/>
    </location>
</feature>
<feature type="transmembrane region" description="Helical" evidence="1">
    <location>
        <begin position="106"/>
        <end position="123"/>
    </location>
</feature>
<evidence type="ECO:0000313" key="2">
    <source>
        <dbReference type="EMBL" id="CAB4555448.1"/>
    </source>
</evidence>
<accession>A0A6J6D0Q6</accession>
<dbReference type="AlphaFoldDB" id="A0A6J6D0Q6"/>
<evidence type="ECO:0000256" key="1">
    <source>
        <dbReference type="SAM" id="Phobius"/>
    </source>
</evidence>
<feature type="transmembrane region" description="Helical" evidence="1">
    <location>
        <begin position="161"/>
        <end position="184"/>
    </location>
</feature>
<feature type="transmembrane region" description="Helical" evidence="1">
    <location>
        <begin position="70"/>
        <end position="99"/>
    </location>
</feature>
<keyword evidence="1" id="KW-1133">Transmembrane helix</keyword>
<sequence>MNEDLVVRRKPVTKTPGSSTPAVAAVVTLSAAAAFLAGSQPSASNWFNFVLLAISGAVLAAASSKASDAPLIWIGAVATLAAVPSWWALLAAASFAIALLSAAFRLPVWVHALVGALACQALLRLPPIGPFGMCSALAAIAALPVLISGYRHCKHANKRRWQLVCAVCSVFIIVASAASGAAMLKAAPQLTQGANDARDAVRQSSQDESQVTLAKLQKAETQFLQAHESLQPWWVKPGLGIPIFGQHVRTASVAATAGVSLSRTAAATAKKVDGSQSLVTNGQVDINLLNSYLPIAEQAAQELQTAQRSVANLANGWLIAPVRRQLDSLSNELDSAAPTAATTAEVLSKTDSLLGVDRPRTYLVLATNPSETREVGGFVGGFVLVEVSNGRVEILQSGKASELNEALALAAPSIGDTDFANIYGRYQMGRYFNNVTATPDFATDAEAARDSFAAATGTQVDGVILADPTAVAALLELTGPVEVPAAERTLDSKTVEKYLQSEQYVQFEQDSSGRTDVLVDVARSVTEALFARPLAGPAKIVSTLAPAVRDGHLMMVAFDPKEQRALAATGISGGFGTTPGRDFLSVRGFNANANKIDVFLHRSINYTVKYEPLTGSVKAVAVVKLRNDAPTSGLPPIVIGNASDPPGNNRMVLAVHSALTLEELRIDGVVTPVESHEEFGGFSYRVITEVPAGATHELSYTLSGRLTPSSEYNLDVSAQPMVNADAYSVTVSDGENFQAASSNQLEIVSGTATGLVPSQWRTPVSVTFKAK</sequence>
<keyword evidence="1" id="KW-0812">Transmembrane</keyword>
<organism evidence="2">
    <name type="scientific">freshwater metagenome</name>
    <dbReference type="NCBI Taxonomy" id="449393"/>
    <lineage>
        <taxon>unclassified sequences</taxon>
        <taxon>metagenomes</taxon>
        <taxon>ecological metagenomes</taxon>
    </lineage>
</organism>